<dbReference type="SUPFAM" id="SSF51182">
    <property type="entry name" value="RmlC-like cupins"/>
    <property type="match status" value="1"/>
</dbReference>
<dbReference type="SUPFAM" id="SSF47413">
    <property type="entry name" value="lambda repressor-like DNA-binding domains"/>
    <property type="match status" value="1"/>
</dbReference>
<accession>A0A8H8WYH5</accession>
<evidence type="ECO:0000313" key="3">
    <source>
        <dbReference type="EMBL" id="BCM86730.1"/>
    </source>
</evidence>
<dbReference type="InterPro" id="IPR010982">
    <property type="entry name" value="Lambda_DNA-bd_dom_sf"/>
</dbReference>
<dbReference type="InterPro" id="IPR013096">
    <property type="entry name" value="Cupin_2"/>
</dbReference>
<dbReference type="RefSeq" id="WP_207179744.1">
    <property type="nucleotide sequence ID" value="NZ_AP024145.1"/>
</dbReference>
<sequence>MARPGTAGGGKPRSDEAFAARVKALRQARDLTMHEVAQAAGLAPSTISKIEQGRLSPTYENILKLAAGLQVDVAELFGDSSSPMSFGRRSVTRAGAGARLSTAQYDYEMLCPDLAKKIFTPLLTTIKARSSKEFPGYIQHAGEEFIYVISGTVELKTDTYQPLVLEQGDCCYFDSMMGHLCVSTGDKEAVVLWVCSQVFFAELESVIDPQISLVQPLPVTRIIGPKNTIAREKK</sequence>
<dbReference type="Gene3D" id="2.60.120.10">
    <property type="entry name" value="Jelly Rolls"/>
    <property type="match status" value="1"/>
</dbReference>
<feature type="domain" description="HTH cro/C1-type" evidence="2">
    <location>
        <begin position="22"/>
        <end position="76"/>
    </location>
</feature>
<dbReference type="PANTHER" id="PTHR46797">
    <property type="entry name" value="HTH-TYPE TRANSCRIPTIONAL REGULATOR"/>
    <property type="match status" value="1"/>
</dbReference>
<name>A0A8H8WYH5_9HYPH</name>
<dbReference type="PANTHER" id="PTHR46797:SF20">
    <property type="entry name" value="BLR4304 PROTEIN"/>
    <property type="match status" value="1"/>
</dbReference>
<dbReference type="CDD" id="cd00093">
    <property type="entry name" value="HTH_XRE"/>
    <property type="match status" value="1"/>
</dbReference>
<dbReference type="Pfam" id="PF07883">
    <property type="entry name" value="Cupin_2"/>
    <property type="match status" value="1"/>
</dbReference>
<dbReference type="AlphaFoldDB" id="A0A8H8WYH5"/>
<dbReference type="GO" id="GO:0003677">
    <property type="term" value="F:DNA binding"/>
    <property type="evidence" value="ECO:0007669"/>
    <property type="project" value="UniProtKB-KW"/>
</dbReference>
<dbReference type="GO" id="GO:0003700">
    <property type="term" value="F:DNA-binding transcription factor activity"/>
    <property type="evidence" value="ECO:0007669"/>
    <property type="project" value="TreeGrafter"/>
</dbReference>
<evidence type="ECO:0000313" key="4">
    <source>
        <dbReference type="Proteomes" id="UP000663508"/>
    </source>
</evidence>
<dbReference type="Pfam" id="PF01381">
    <property type="entry name" value="HTH_3"/>
    <property type="match status" value="1"/>
</dbReference>
<dbReference type="InterPro" id="IPR011051">
    <property type="entry name" value="RmlC_Cupin_sf"/>
</dbReference>
<evidence type="ECO:0000259" key="2">
    <source>
        <dbReference type="PROSITE" id="PS50943"/>
    </source>
</evidence>
<protein>
    <submittedName>
        <fullName evidence="3">XRE family transcriptional regulator</fullName>
    </submittedName>
</protein>
<dbReference type="CDD" id="cd02209">
    <property type="entry name" value="cupin_XRE_C"/>
    <property type="match status" value="1"/>
</dbReference>
<evidence type="ECO:0000256" key="1">
    <source>
        <dbReference type="ARBA" id="ARBA00023125"/>
    </source>
</evidence>
<proteinExistence type="predicted"/>
<dbReference type="InterPro" id="IPR050807">
    <property type="entry name" value="TransReg_Diox_bact_type"/>
</dbReference>
<gene>
    <name evidence="3" type="ORF">mvi_51910</name>
</gene>
<dbReference type="PROSITE" id="PS50943">
    <property type="entry name" value="HTH_CROC1"/>
    <property type="match status" value="1"/>
</dbReference>
<dbReference type="GO" id="GO:0005829">
    <property type="term" value="C:cytosol"/>
    <property type="evidence" value="ECO:0007669"/>
    <property type="project" value="TreeGrafter"/>
</dbReference>
<dbReference type="InterPro" id="IPR001387">
    <property type="entry name" value="Cro/C1-type_HTH"/>
</dbReference>
<dbReference type="SMART" id="SM00530">
    <property type="entry name" value="HTH_XRE"/>
    <property type="match status" value="1"/>
</dbReference>
<reference evidence="3" key="1">
    <citation type="submission" date="2020-11" db="EMBL/GenBank/DDBJ databases">
        <title>Complete genome sequence of a novel pathogenic Methylobacterium strain isolated from rice in Vietnam.</title>
        <authorList>
            <person name="Lai K."/>
            <person name="Okazaki S."/>
            <person name="Higashi K."/>
            <person name="Mori H."/>
            <person name="Toyoda A."/>
            <person name="Kurokawa K."/>
        </authorList>
    </citation>
    <scope>NUCLEOTIDE SEQUENCE</scope>
    <source>
        <strain evidence="3">VL1</strain>
    </source>
</reference>
<dbReference type="InterPro" id="IPR014710">
    <property type="entry name" value="RmlC-like_jellyroll"/>
</dbReference>
<dbReference type="KEGG" id="mind:mvi_51910"/>
<keyword evidence="1" id="KW-0238">DNA-binding</keyword>
<organism evidence="3 4">
    <name type="scientific">Methylobacterium indicum</name>
    <dbReference type="NCBI Taxonomy" id="1775910"/>
    <lineage>
        <taxon>Bacteria</taxon>
        <taxon>Pseudomonadati</taxon>
        <taxon>Pseudomonadota</taxon>
        <taxon>Alphaproteobacteria</taxon>
        <taxon>Hyphomicrobiales</taxon>
        <taxon>Methylobacteriaceae</taxon>
        <taxon>Methylobacterium</taxon>
    </lineage>
</organism>
<dbReference type="EMBL" id="AP024145">
    <property type="protein sequence ID" value="BCM86730.1"/>
    <property type="molecule type" value="Genomic_DNA"/>
</dbReference>
<dbReference type="Proteomes" id="UP000663508">
    <property type="component" value="Chromosome"/>
</dbReference>
<dbReference type="Gene3D" id="1.10.260.40">
    <property type="entry name" value="lambda repressor-like DNA-binding domains"/>
    <property type="match status" value="1"/>
</dbReference>